<evidence type="ECO:0000256" key="5">
    <source>
        <dbReference type="ARBA" id="ARBA00022692"/>
    </source>
</evidence>
<accession>A0A7I8DID7</accession>
<evidence type="ECO:0000313" key="15">
    <source>
        <dbReference type="Proteomes" id="UP000515703"/>
    </source>
</evidence>
<feature type="transmembrane region" description="Helical" evidence="12">
    <location>
        <begin position="20"/>
        <end position="40"/>
    </location>
</feature>
<evidence type="ECO:0000256" key="1">
    <source>
        <dbReference type="ARBA" id="ARBA00004651"/>
    </source>
</evidence>
<feature type="domain" description="HAMP" evidence="13">
    <location>
        <begin position="318"/>
        <end position="370"/>
    </location>
</feature>
<dbReference type="RefSeq" id="WP_185257576.1">
    <property type="nucleotide sequence ID" value="NZ_AP023368.1"/>
</dbReference>
<evidence type="ECO:0000256" key="4">
    <source>
        <dbReference type="ARBA" id="ARBA00022679"/>
    </source>
</evidence>
<evidence type="ECO:0000256" key="6">
    <source>
        <dbReference type="ARBA" id="ARBA00022741"/>
    </source>
</evidence>
<dbReference type="SUPFAM" id="SSF55874">
    <property type="entry name" value="ATPase domain of HSP90 chaperone/DNA topoisomerase II/histidine kinase"/>
    <property type="match status" value="1"/>
</dbReference>
<evidence type="ECO:0000256" key="3">
    <source>
        <dbReference type="ARBA" id="ARBA00022553"/>
    </source>
</evidence>
<keyword evidence="4" id="KW-0808">Transferase</keyword>
<dbReference type="CDD" id="cd06225">
    <property type="entry name" value="HAMP"/>
    <property type="match status" value="1"/>
</dbReference>
<dbReference type="GO" id="GO:0005524">
    <property type="term" value="F:ATP binding"/>
    <property type="evidence" value="ECO:0007669"/>
    <property type="project" value="UniProtKB-KW"/>
</dbReference>
<evidence type="ECO:0000256" key="11">
    <source>
        <dbReference type="ARBA" id="ARBA00023136"/>
    </source>
</evidence>
<keyword evidence="5 12" id="KW-0812">Transmembrane</keyword>
<dbReference type="InterPro" id="IPR036890">
    <property type="entry name" value="HATPase_C_sf"/>
</dbReference>
<dbReference type="Gene3D" id="3.30.565.10">
    <property type="entry name" value="Histidine kinase-like ATPase, C-terminal domain"/>
    <property type="match status" value="1"/>
</dbReference>
<reference evidence="14 15" key="1">
    <citation type="submission" date="2020-08" db="EMBL/GenBank/DDBJ databases">
        <title>Draft genome sequencing of an Anaerocolumna strain isolated from anoxic soil subjected to BSD treatment.</title>
        <authorList>
            <person name="Uek A."/>
            <person name="Tonouchi A."/>
        </authorList>
    </citation>
    <scope>NUCLEOTIDE SEQUENCE [LARGE SCALE GENOMIC DNA]</scope>
    <source>
        <strain evidence="14 15">CTTW</strain>
    </source>
</reference>
<sequence length="591" mass="67351">MKYKKRIYQFLNRVPLWTQLFVLTFIVISVTILVILADNYSRNRNTILKTEVTTSNHLLDLEAENLEKYIKDLVYFSVQPCYDTKLTQILSMSTPIDVWQRSYIKNQIRAYYYSRSDLLSYNIYLLHQKTKFERNAKVQKITDFSQVEVTKKEGYTSILKGEATAILPPGSPKGFFDFYHSIIRIKDRKPIAIVNLTVDKTYIESINENHKDNGEFLCILNKDNSLLYSGDIGKINNGSKDALKEVEKQTKKDYFLMTLKDQTYIITTSESADYQLKLVSFTPLAAVDKAISKAFQISLLMGLMVWGLAVVLLTVLLRLTTTPLSTLARNLRNVGNGDFTSTVDIGGNREISNLSYDFNYMIKHIDELIKKNYLAELNEKTSRLIALEAQLNPHFLYNTLQVISTEALINDQPRIHLMITSLASILRYTIKGGDFVSLHSELEYVNHYVLLQKMRLSEKLEVSIETDEAAQDILIPKISIQTLVENSILHGMGKNGNSIHITITSRLKEEYLSITVSDDGCGISQDYLDKLKEDFAKNTVSHGNSEIGLINLNSRLRLLYNSQASMQIKSEAGRYTTISLLIPAAKEIPYV</sequence>
<dbReference type="InterPro" id="IPR050640">
    <property type="entry name" value="Bact_2-comp_sensor_kinase"/>
</dbReference>
<dbReference type="GO" id="GO:0000155">
    <property type="term" value="F:phosphorelay sensor kinase activity"/>
    <property type="evidence" value="ECO:0007669"/>
    <property type="project" value="InterPro"/>
</dbReference>
<protein>
    <submittedName>
        <fullName evidence="14">Sensor histidine kinase</fullName>
    </submittedName>
</protein>
<dbReference type="GO" id="GO:0005886">
    <property type="term" value="C:plasma membrane"/>
    <property type="evidence" value="ECO:0007669"/>
    <property type="project" value="UniProtKB-SubCell"/>
</dbReference>
<evidence type="ECO:0000259" key="13">
    <source>
        <dbReference type="PROSITE" id="PS50885"/>
    </source>
</evidence>
<dbReference type="Gene3D" id="6.10.340.10">
    <property type="match status" value="1"/>
</dbReference>
<evidence type="ECO:0000256" key="7">
    <source>
        <dbReference type="ARBA" id="ARBA00022777"/>
    </source>
</evidence>
<dbReference type="Pfam" id="PF00672">
    <property type="entry name" value="HAMP"/>
    <property type="match status" value="1"/>
</dbReference>
<dbReference type="Pfam" id="PF06580">
    <property type="entry name" value="His_kinase"/>
    <property type="match status" value="1"/>
</dbReference>
<name>A0A7I8DID7_9FIRM</name>
<dbReference type="SUPFAM" id="SSF158472">
    <property type="entry name" value="HAMP domain-like"/>
    <property type="match status" value="1"/>
</dbReference>
<dbReference type="AlphaFoldDB" id="A0A7I8DID7"/>
<dbReference type="PROSITE" id="PS50885">
    <property type="entry name" value="HAMP"/>
    <property type="match status" value="1"/>
</dbReference>
<dbReference type="PANTHER" id="PTHR34220">
    <property type="entry name" value="SENSOR HISTIDINE KINASE YPDA"/>
    <property type="match status" value="1"/>
</dbReference>
<keyword evidence="9 12" id="KW-1133">Transmembrane helix</keyword>
<keyword evidence="7 14" id="KW-0418">Kinase</keyword>
<dbReference type="InterPro" id="IPR003660">
    <property type="entry name" value="HAMP_dom"/>
</dbReference>
<dbReference type="SMART" id="SM00304">
    <property type="entry name" value="HAMP"/>
    <property type="match status" value="1"/>
</dbReference>
<dbReference type="PANTHER" id="PTHR34220:SF11">
    <property type="entry name" value="SENSOR PROTEIN KINASE HPTS"/>
    <property type="match status" value="1"/>
</dbReference>
<dbReference type="InterPro" id="IPR010559">
    <property type="entry name" value="Sig_transdc_His_kin_internal"/>
</dbReference>
<evidence type="ECO:0000256" key="2">
    <source>
        <dbReference type="ARBA" id="ARBA00022475"/>
    </source>
</evidence>
<keyword evidence="2" id="KW-1003">Cell membrane</keyword>
<keyword evidence="3" id="KW-0597">Phosphoprotein</keyword>
<evidence type="ECO:0000313" key="14">
    <source>
        <dbReference type="EMBL" id="BCJ97114.1"/>
    </source>
</evidence>
<keyword evidence="11 12" id="KW-0472">Membrane</keyword>
<dbReference type="InterPro" id="IPR003594">
    <property type="entry name" value="HATPase_dom"/>
</dbReference>
<evidence type="ECO:0000256" key="8">
    <source>
        <dbReference type="ARBA" id="ARBA00022840"/>
    </source>
</evidence>
<gene>
    <name evidence="14" type="ORF">bsdcttw_01550</name>
</gene>
<feature type="transmembrane region" description="Helical" evidence="12">
    <location>
        <begin position="299"/>
        <end position="319"/>
    </location>
</feature>
<dbReference type="Proteomes" id="UP000515703">
    <property type="component" value="Chromosome"/>
</dbReference>
<dbReference type="EMBL" id="AP023368">
    <property type="protein sequence ID" value="BCJ97114.1"/>
    <property type="molecule type" value="Genomic_DNA"/>
</dbReference>
<dbReference type="Pfam" id="PF02518">
    <property type="entry name" value="HATPase_c"/>
    <property type="match status" value="1"/>
</dbReference>
<organism evidence="14 15">
    <name type="scientific">Anaerocolumna chitinilytica</name>
    <dbReference type="NCBI Taxonomy" id="1727145"/>
    <lineage>
        <taxon>Bacteria</taxon>
        <taxon>Bacillati</taxon>
        <taxon>Bacillota</taxon>
        <taxon>Clostridia</taxon>
        <taxon>Lachnospirales</taxon>
        <taxon>Lachnospiraceae</taxon>
        <taxon>Anaerocolumna</taxon>
    </lineage>
</organism>
<reference evidence="14 15" key="2">
    <citation type="submission" date="2020-08" db="EMBL/GenBank/DDBJ databases">
        <authorList>
            <person name="Ueki A."/>
            <person name="Tonouchi A."/>
        </authorList>
    </citation>
    <scope>NUCLEOTIDE SEQUENCE [LARGE SCALE GENOMIC DNA]</scope>
    <source>
        <strain evidence="14 15">CTTW</strain>
    </source>
</reference>
<keyword evidence="6" id="KW-0547">Nucleotide-binding</keyword>
<evidence type="ECO:0000256" key="9">
    <source>
        <dbReference type="ARBA" id="ARBA00022989"/>
    </source>
</evidence>
<keyword evidence="15" id="KW-1185">Reference proteome</keyword>
<keyword evidence="8" id="KW-0067">ATP-binding</keyword>
<evidence type="ECO:0000256" key="12">
    <source>
        <dbReference type="SAM" id="Phobius"/>
    </source>
</evidence>
<dbReference type="KEGG" id="acht:bsdcttw_01550"/>
<comment type="subcellular location">
    <subcellularLocation>
        <location evidence="1">Cell membrane</location>
        <topology evidence="1">Multi-pass membrane protein</topology>
    </subcellularLocation>
</comment>
<evidence type="ECO:0000256" key="10">
    <source>
        <dbReference type="ARBA" id="ARBA00023012"/>
    </source>
</evidence>
<proteinExistence type="predicted"/>
<keyword evidence="10" id="KW-0902">Two-component regulatory system</keyword>